<evidence type="ECO:0000259" key="1">
    <source>
        <dbReference type="Pfam" id="PF14529"/>
    </source>
</evidence>
<feature type="non-terminal residue" evidence="2">
    <location>
        <position position="246"/>
    </location>
</feature>
<keyword evidence="3" id="KW-1185">Reference proteome</keyword>
<dbReference type="PANTHER" id="PTHR33273">
    <property type="entry name" value="DOMAIN-CONTAINING PROTEIN, PUTATIVE-RELATED"/>
    <property type="match status" value="1"/>
</dbReference>
<name>A0A4Y2U7U4_ARAVE</name>
<evidence type="ECO:0000313" key="3">
    <source>
        <dbReference type="Proteomes" id="UP000499080"/>
    </source>
</evidence>
<dbReference type="Gene3D" id="3.60.10.10">
    <property type="entry name" value="Endonuclease/exonuclease/phosphatase"/>
    <property type="match status" value="1"/>
</dbReference>
<reference evidence="2 3" key="1">
    <citation type="journal article" date="2019" name="Sci. Rep.">
        <title>Orb-weaving spider Araneus ventricosus genome elucidates the spidroin gene catalogue.</title>
        <authorList>
            <person name="Kono N."/>
            <person name="Nakamura H."/>
            <person name="Ohtoshi R."/>
            <person name="Moran D.A.P."/>
            <person name="Shinohara A."/>
            <person name="Yoshida Y."/>
            <person name="Fujiwara M."/>
            <person name="Mori M."/>
            <person name="Tomita M."/>
            <person name="Arakawa K."/>
        </authorList>
    </citation>
    <scope>NUCLEOTIDE SEQUENCE [LARGE SCALE GENOMIC DNA]</scope>
</reference>
<protein>
    <submittedName>
        <fullName evidence="2">Putative RNA-directed DNA polymerase from transposon BS</fullName>
    </submittedName>
</protein>
<dbReference type="Proteomes" id="UP000499080">
    <property type="component" value="Unassembled WGS sequence"/>
</dbReference>
<accession>A0A4Y2U7U4</accession>
<dbReference type="PANTHER" id="PTHR33273:SF4">
    <property type="entry name" value="ENDONUCLEASE_EXONUCLEASE_PHOSPHATASE DOMAIN-CONTAINING PROTEIN"/>
    <property type="match status" value="1"/>
</dbReference>
<dbReference type="InterPro" id="IPR036691">
    <property type="entry name" value="Endo/exonu/phosph_ase_sf"/>
</dbReference>
<sequence>MLSVTFNNNNFSYHNVKTLHNLDIIFWNANGIRNRSADIRNFVEEHSPEIFLIQETKLKPEFNFNIPNYNIYRTDRIPQNNPHALGGGTAVLIKKSIPHYHISTPKFHFVEATTISLNLVNKDPFTITSIYIPPYTDPTLFTIDPETLIQLGPNPIICGDFNAQHQIWGSPINTTRGKELVRFAQAVGIEILAPASPTRFGYNSATILDLALIKDFILPYEITSLPELYSDHNPIKLTFKLKFSTP</sequence>
<dbReference type="OrthoDB" id="6437002at2759"/>
<dbReference type="AlphaFoldDB" id="A0A4Y2U7U4"/>
<gene>
    <name evidence="2" type="primary">RTase_384</name>
    <name evidence="2" type="ORF">AVEN_257206_1</name>
</gene>
<dbReference type="EMBL" id="BGPR01033710">
    <property type="protein sequence ID" value="GBO07766.1"/>
    <property type="molecule type" value="Genomic_DNA"/>
</dbReference>
<evidence type="ECO:0000313" key="2">
    <source>
        <dbReference type="EMBL" id="GBO07766.1"/>
    </source>
</evidence>
<dbReference type="SUPFAM" id="SSF56219">
    <property type="entry name" value="DNase I-like"/>
    <property type="match status" value="1"/>
</dbReference>
<dbReference type="Pfam" id="PF14529">
    <property type="entry name" value="Exo_endo_phos_2"/>
    <property type="match status" value="1"/>
</dbReference>
<comment type="caution">
    <text evidence="2">The sequence shown here is derived from an EMBL/GenBank/DDBJ whole genome shotgun (WGS) entry which is preliminary data.</text>
</comment>
<dbReference type="InterPro" id="IPR005135">
    <property type="entry name" value="Endo/exonuclease/phosphatase"/>
</dbReference>
<dbReference type="GO" id="GO:0003964">
    <property type="term" value="F:RNA-directed DNA polymerase activity"/>
    <property type="evidence" value="ECO:0007669"/>
    <property type="project" value="UniProtKB-KW"/>
</dbReference>
<keyword evidence="2" id="KW-0548">Nucleotidyltransferase</keyword>
<keyword evidence="2" id="KW-0695">RNA-directed DNA polymerase</keyword>
<feature type="domain" description="Endonuclease/exonuclease/phosphatase" evidence="1">
    <location>
        <begin position="126"/>
        <end position="235"/>
    </location>
</feature>
<keyword evidence="2" id="KW-0808">Transferase</keyword>
<organism evidence="2 3">
    <name type="scientific">Araneus ventricosus</name>
    <name type="common">Orbweaver spider</name>
    <name type="synonym">Epeira ventricosa</name>
    <dbReference type="NCBI Taxonomy" id="182803"/>
    <lineage>
        <taxon>Eukaryota</taxon>
        <taxon>Metazoa</taxon>
        <taxon>Ecdysozoa</taxon>
        <taxon>Arthropoda</taxon>
        <taxon>Chelicerata</taxon>
        <taxon>Arachnida</taxon>
        <taxon>Araneae</taxon>
        <taxon>Araneomorphae</taxon>
        <taxon>Entelegynae</taxon>
        <taxon>Araneoidea</taxon>
        <taxon>Araneidae</taxon>
        <taxon>Araneus</taxon>
    </lineage>
</organism>
<proteinExistence type="predicted"/>